<evidence type="ECO:0000313" key="11">
    <source>
        <dbReference type="EMBL" id="PXX08124.1"/>
    </source>
</evidence>
<feature type="transmembrane region" description="Helical" evidence="9">
    <location>
        <begin position="376"/>
        <end position="395"/>
    </location>
</feature>
<feature type="transmembrane region" description="Helical" evidence="9">
    <location>
        <begin position="62"/>
        <end position="83"/>
    </location>
</feature>
<dbReference type="RefSeq" id="WP_110316901.1">
    <property type="nucleotide sequence ID" value="NZ_QJJU01000009.1"/>
</dbReference>
<keyword evidence="6 9" id="KW-1133">Transmembrane helix</keyword>
<keyword evidence="12" id="KW-1185">Reference proteome</keyword>
<dbReference type="InterPro" id="IPR036259">
    <property type="entry name" value="MFS_trans_sf"/>
</dbReference>
<evidence type="ECO:0000256" key="7">
    <source>
        <dbReference type="ARBA" id="ARBA00023136"/>
    </source>
</evidence>
<feature type="transmembrane region" description="Helical" evidence="9">
    <location>
        <begin position="29"/>
        <end position="50"/>
    </location>
</feature>
<dbReference type="Proteomes" id="UP000247781">
    <property type="component" value="Unassembled WGS sequence"/>
</dbReference>
<feature type="transmembrane region" description="Helical" evidence="9">
    <location>
        <begin position="243"/>
        <end position="261"/>
    </location>
</feature>
<dbReference type="PANTHER" id="PTHR42718:SF42">
    <property type="entry name" value="EXPORT PROTEIN"/>
    <property type="match status" value="1"/>
</dbReference>
<evidence type="ECO:0000256" key="2">
    <source>
        <dbReference type="ARBA" id="ARBA00008537"/>
    </source>
</evidence>
<name>A0A318HFN6_9MYCO</name>
<keyword evidence="3" id="KW-0813">Transport</keyword>
<protein>
    <submittedName>
        <fullName evidence="11">EmrB/QacA subfamily drug resistance transporter</fullName>
    </submittedName>
</protein>
<sequence>MFQTQTTRQDGRARAGARWQVDPANPWNALWAMLVGFFMILVDATIVAVANPSIMDKLGATYDSVIWVTSAYLLAYAVPLLVAGRLGDRYGPKNLYLLGLTVFTAASLWCGLASSIEMLIAARVVQGIGAALLTPQTLSTITRIFPADRRGVAMSVWGATAGVATLVGPLAGGVLVDRLGWQWIFFVNVPIGIIGLALAVWLIPVLPTQKHRFDVLGVLLSGIGMFMIVFALQEGQSHHWAPWIWGTLAGGIGFIAAFLVWQSVNRNEPLIPLVIFRDRDFSLSNIGVATIGFVVTATFLPLMFYAQAVCGLSPTRSALLTAPMAIATGVLAPFVGKIVDRSHPRPVIGFGFSVLAIAMTWLSIEMTPTTAIWRLVLPLTAMGIGSAFIWAPLAATATRNLPPQLAGAGSGVYNTTRQVGSVLGSAGMAAFMTTRISAEMPQTLAAAPDEGSVARLPAFLHEPFAAAMAQSMLLPAFFALFGVVGAIFLLGFGDPDRLVEDDDLDDVDRNAGYAVEYGGDETFGDDDDYVEYTVSWDEPAPVTRAEPARTEPVVLADDSVTEPLRSHADHVLRAPADVWHGDPVESWHSLLEDTPEPPAAEPPREAWRWGYLPPEGRGGILDELLGDGPVNPKVEPIGFAHNGFHVDEEQRYQPLPPPAREAPPRHGLAARHYLPEEHPEKRPFWFESNGRHSREDPDDASSYGRHSSPGRD</sequence>
<dbReference type="InterPro" id="IPR020846">
    <property type="entry name" value="MFS_dom"/>
</dbReference>
<keyword evidence="7 9" id="KW-0472">Membrane</keyword>
<dbReference type="PANTHER" id="PTHR42718">
    <property type="entry name" value="MAJOR FACILITATOR SUPERFAMILY MULTIDRUG TRANSPORTER MFSC"/>
    <property type="match status" value="1"/>
</dbReference>
<feature type="region of interest" description="Disordered" evidence="8">
    <location>
        <begin position="650"/>
        <end position="712"/>
    </location>
</feature>
<proteinExistence type="inferred from homology"/>
<dbReference type="Pfam" id="PF07690">
    <property type="entry name" value="MFS_1"/>
    <property type="match status" value="1"/>
</dbReference>
<dbReference type="CDD" id="cd17321">
    <property type="entry name" value="MFS_MMR_MDR_like"/>
    <property type="match status" value="1"/>
</dbReference>
<feature type="transmembrane region" description="Helical" evidence="9">
    <location>
        <begin position="213"/>
        <end position="231"/>
    </location>
</feature>
<dbReference type="AlphaFoldDB" id="A0A318HFN6"/>
<feature type="transmembrane region" description="Helical" evidence="9">
    <location>
        <begin position="347"/>
        <end position="364"/>
    </location>
</feature>
<dbReference type="FunFam" id="1.20.1720.10:FF:000021">
    <property type="entry name" value="Drug resistance transporter, EmrB/QacA subfamily"/>
    <property type="match status" value="1"/>
</dbReference>
<feature type="transmembrane region" description="Helical" evidence="9">
    <location>
        <begin position="282"/>
        <end position="306"/>
    </location>
</feature>
<reference evidence="12" key="1">
    <citation type="submission" date="2018-05" db="EMBL/GenBank/DDBJ databases">
        <authorList>
            <person name="Deangelis K."/>
            <person name="Huntemann M."/>
            <person name="Clum A."/>
            <person name="Pillay M."/>
            <person name="Palaniappan K."/>
            <person name="Varghese N."/>
            <person name="Mikhailova N."/>
            <person name="Stamatis D."/>
            <person name="Reddy T."/>
            <person name="Daum C."/>
            <person name="Shapiro N."/>
            <person name="Ivanova N."/>
            <person name="Kyrpides N."/>
            <person name="Woyke T."/>
        </authorList>
    </citation>
    <scope>NUCLEOTIDE SEQUENCE [LARGE SCALE GENOMIC DNA]</scope>
    <source>
        <strain evidence="12">GAS496</strain>
    </source>
</reference>
<feature type="transmembrane region" description="Helical" evidence="9">
    <location>
        <begin position="318"/>
        <end position="335"/>
    </location>
</feature>
<dbReference type="PROSITE" id="PS50850">
    <property type="entry name" value="MFS"/>
    <property type="match status" value="1"/>
</dbReference>
<comment type="similarity">
    <text evidence="2">Belongs to the major facilitator superfamily. EmrB family.</text>
</comment>
<feature type="compositionally biased region" description="Basic and acidic residues" evidence="8">
    <location>
        <begin position="673"/>
        <end position="695"/>
    </location>
</feature>
<evidence type="ECO:0000256" key="5">
    <source>
        <dbReference type="ARBA" id="ARBA00022692"/>
    </source>
</evidence>
<feature type="transmembrane region" description="Helical" evidence="9">
    <location>
        <begin position="472"/>
        <end position="492"/>
    </location>
</feature>
<dbReference type="GO" id="GO:0022857">
    <property type="term" value="F:transmembrane transporter activity"/>
    <property type="evidence" value="ECO:0007669"/>
    <property type="project" value="InterPro"/>
</dbReference>
<keyword evidence="4" id="KW-1003">Cell membrane</keyword>
<dbReference type="Gene3D" id="1.20.1250.20">
    <property type="entry name" value="MFS general substrate transporter like domains"/>
    <property type="match status" value="1"/>
</dbReference>
<dbReference type="Gene3D" id="1.20.1720.10">
    <property type="entry name" value="Multidrug resistance protein D"/>
    <property type="match status" value="1"/>
</dbReference>
<comment type="caution">
    <text evidence="11">The sequence shown here is derived from an EMBL/GenBank/DDBJ whole genome shotgun (WGS) entry which is preliminary data.</text>
</comment>
<reference evidence="11 12" key="2">
    <citation type="submission" date="2018-06" db="EMBL/GenBank/DDBJ databases">
        <title>Sequencing of bacterial isolates from soil warming experiment in Harvard Forest, Massachusetts, USA.</title>
        <authorList>
            <person name="Deangelis K.PhD."/>
        </authorList>
    </citation>
    <scope>NUCLEOTIDE SEQUENCE [LARGE SCALE GENOMIC DNA]</scope>
    <source>
        <strain evidence="11 12">GAS496</strain>
    </source>
</reference>
<evidence type="ECO:0000256" key="6">
    <source>
        <dbReference type="ARBA" id="ARBA00022989"/>
    </source>
</evidence>
<feature type="domain" description="Major facilitator superfamily (MFS) profile" evidence="10">
    <location>
        <begin position="29"/>
        <end position="497"/>
    </location>
</feature>
<evidence type="ECO:0000256" key="1">
    <source>
        <dbReference type="ARBA" id="ARBA00004651"/>
    </source>
</evidence>
<evidence type="ECO:0000256" key="3">
    <source>
        <dbReference type="ARBA" id="ARBA00022448"/>
    </source>
</evidence>
<dbReference type="GO" id="GO:0005886">
    <property type="term" value="C:plasma membrane"/>
    <property type="evidence" value="ECO:0007669"/>
    <property type="project" value="UniProtKB-SubCell"/>
</dbReference>
<organism evidence="11 12">
    <name type="scientific">Mycolicibacterium moriokaense</name>
    <dbReference type="NCBI Taxonomy" id="39691"/>
    <lineage>
        <taxon>Bacteria</taxon>
        <taxon>Bacillati</taxon>
        <taxon>Actinomycetota</taxon>
        <taxon>Actinomycetes</taxon>
        <taxon>Mycobacteriales</taxon>
        <taxon>Mycobacteriaceae</taxon>
        <taxon>Mycolicibacterium</taxon>
    </lineage>
</organism>
<comment type="subcellular location">
    <subcellularLocation>
        <location evidence="1">Cell membrane</location>
        <topology evidence="1">Multi-pass membrane protein</topology>
    </subcellularLocation>
</comment>
<dbReference type="OrthoDB" id="7375466at2"/>
<evidence type="ECO:0000256" key="9">
    <source>
        <dbReference type="SAM" id="Phobius"/>
    </source>
</evidence>
<feature type="transmembrane region" description="Helical" evidence="9">
    <location>
        <begin position="95"/>
        <end position="113"/>
    </location>
</feature>
<dbReference type="InterPro" id="IPR004638">
    <property type="entry name" value="EmrB-like"/>
</dbReference>
<dbReference type="SUPFAM" id="SSF103473">
    <property type="entry name" value="MFS general substrate transporter"/>
    <property type="match status" value="2"/>
</dbReference>
<feature type="transmembrane region" description="Helical" evidence="9">
    <location>
        <begin position="152"/>
        <end position="171"/>
    </location>
</feature>
<evidence type="ECO:0000259" key="10">
    <source>
        <dbReference type="PROSITE" id="PS50850"/>
    </source>
</evidence>
<feature type="transmembrane region" description="Helical" evidence="9">
    <location>
        <begin position="183"/>
        <end position="206"/>
    </location>
</feature>
<keyword evidence="5 9" id="KW-0812">Transmembrane</keyword>
<dbReference type="EMBL" id="QJJU01000009">
    <property type="protein sequence ID" value="PXX08124.1"/>
    <property type="molecule type" value="Genomic_DNA"/>
</dbReference>
<gene>
    <name evidence="11" type="ORF">C8E89_109140</name>
</gene>
<dbReference type="InterPro" id="IPR011701">
    <property type="entry name" value="MFS"/>
</dbReference>
<evidence type="ECO:0000313" key="12">
    <source>
        <dbReference type="Proteomes" id="UP000247781"/>
    </source>
</evidence>
<evidence type="ECO:0000256" key="8">
    <source>
        <dbReference type="SAM" id="MobiDB-lite"/>
    </source>
</evidence>
<dbReference type="NCBIfam" id="TIGR00711">
    <property type="entry name" value="efflux_EmrB"/>
    <property type="match status" value="1"/>
</dbReference>
<evidence type="ECO:0000256" key="4">
    <source>
        <dbReference type="ARBA" id="ARBA00022475"/>
    </source>
</evidence>
<accession>A0A318HFN6</accession>